<reference evidence="4" key="1">
    <citation type="submission" date="2021-01" db="EMBL/GenBank/DDBJ databases">
        <authorList>
            <person name="Corre E."/>
            <person name="Pelletier E."/>
            <person name="Niang G."/>
            <person name="Scheremetjew M."/>
            <person name="Finn R."/>
            <person name="Kale V."/>
            <person name="Holt S."/>
            <person name="Cochrane G."/>
            <person name="Meng A."/>
            <person name="Brown T."/>
            <person name="Cohen L."/>
        </authorList>
    </citation>
    <scope>NUCLEOTIDE SEQUENCE</scope>
    <source>
        <strain evidence="4">MM31A-1</strain>
    </source>
</reference>
<dbReference type="GO" id="GO:0000149">
    <property type="term" value="F:SNARE binding"/>
    <property type="evidence" value="ECO:0007669"/>
    <property type="project" value="TreeGrafter"/>
</dbReference>
<accession>A0A7S3Q189</accession>
<dbReference type="PANTHER" id="PTHR21292:SF1">
    <property type="entry name" value="EXOCYST COMPLEX COMPONENT 3"/>
    <property type="match status" value="1"/>
</dbReference>
<dbReference type="EMBL" id="HBIO01009509">
    <property type="protein sequence ID" value="CAE0462482.1"/>
    <property type="molecule type" value="Transcribed_RNA"/>
</dbReference>
<evidence type="ECO:0000313" key="4">
    <source>
        <dbReference type="EMBL" id="CAE0462482.1"/>
    </source>
</evidence>
<dbReference type="AlphaFoldDB" id="A0A7S3Q189"/>
<dbReference type="PANTHER" id="PTHR21292">
    <property type="entry name" value="EXOCYST COMPLEX COMPONENT SEC6-RELATED"/>
    <property type="match status" value="1"/>
</dbReference>
<keyword evidence="3" id="KW-0268">Exocytosis</keyword>
<dbReference type="GO" id="GO:0006887">
    <property type="term" value="P:exocytosis"/>
    <property type="evidence" value="ECO:0007669"/>
    <property type="project" value="UniProtKB-KW"/>
</dbReference>
<evidence type="ECO:0000256" key="1">
    <source>
        <dbReference type="ARBA" id="ARBA00009447"/>
    </source>
</evidence>
<dbReference type="GO" id="GO:0000145">
    <property type="term" value="C:exocyst"/>
    <property type="evidence" value="ECO:0007669"/>
    <property type="project" value="InterPro"/>
</dbReference>
<gene>
    <name evidence="4" type="ORF">CDEB00056_LOCUS7323</name>
</gene>
<evidence type="ECO:0000256" key="2">
    <source>
        <dbReference type="ARBA" id="ARBA00022448"/>
    </source>
</evidence>
<dbReference type="GO" id="GO:0051601">
    <property type="term" value="P:exocyst localization"/>
    <property type="evidence" value="ECO:0007669"/>
    <property type="project" value="TreeGrafter"/>
</dbReference>
<evidence type="ECO:0008006" key="5">
    <source>
        <dbReference type="Google" id="ProtNLM"/>
    </source>
</evidence>
<protein>
    <recommendedName>
        <fullName evidence="5">Exocyst complex component Sec6</fullName>
    </recommendedName>
</protein>
<organism evidence="4">
    <name type="scientific">Chaetoceros debilis</name>
    <dbReference type="NCBI Taxonomy" id="122233"/>
    <lineage>
        <taxon>Eukaryota</taxon>
        <taxon>Sar</taxon>
        <taxon>Stramenopiles</taxon>
        <taxon>Ochrophyta</taxon>
        <taxon>Bacillariophyta</taxon>
        <taxon>Coscinodiscophyceae</taxon>
        <taxon>Chaetocerotophycidae</taxon>
        <taxon>Chaetocerotales</taxon>
        <taxon>Chaetocerotaceae</taxon>
        <taxon>Chaetoceros</taxon>
    </lineage>
</organism>
<proteinExistence type="inferred from homology"/>
<evidence type="ECO:0000256" key="3">
    <source>
        <dbReference type="ARBA" id="ARBA00022483"/>
    </source>
</evidence>
<dbReference type="Gene3D" id="1.10.357.70">
    <property type="entry name" value="Exocyst complex component Sec6, C-terminal domain"/>
    <property type="match status" value="1"/>
</dbReference>
<dbReference type="InterPro" id="IPR042532">
    <property type="entry name" value="EXOC3/Sec6_C"/>
</dbReference>
<name>A0A7S3Q189_9STRA</name>
<keyword evidence="2" id="KW-0813">Transport</keyword>
<sequence>MNHDSTQRMKELTVAYEGFEVKAKESFNSIYLRHERPSKSHMTYNTPSTASSSSNEGSEDLYISEMAYFSAILHVATDLISEIPLYVDAEIGLLRSICFGNCCLNKLLQLIGGQDGKELSTLSIDQLFELIVWIESFHEVVEEAHPNVKSNEAKREFRRRKPSMFLYDLREEYSHQPLLQMSRAVPVLTWILAMYWKVHMLAQDEFLIRTKATTDKWLQQVYSMEREVWQTKEGRLVTSLCEDLVTIISAQIWTMQSRLSGSSSSAFIIGVCLTFSRLREKQLDSRDIFFTDLDSCCAAANNFLRISEKLEELFRELIQLGDMSGNAINMLEGCRGDLVSTFCNDAVYSAEKAHSYIFQPIRKSLSEKIFDHAWLNLTHNELALSLTRTLGEFINDKITFLDEFLVSKLVFSILKATVIFYLECIIRVAGNKSKGNLPFFHDASVAIKRFEDDISILRDFFESTITLIALPSMPKAYARELEILSIVNELLIIAARNSSEEDLSEDNATNLILQLHKYLEDIKITRWLVGDIWYLVQPKQKKKIKSFVLNQKQMLHEVSIAKKTRHERECVQELEVGIILTDIYDKRKNRRKLQSQRWRFKRVKVGWNK</sequence>
<comment type="similarity">
    <text evidence="1">Belongs to the SEC6 family.</text>
</comment>
<dbReference type="InterPro" id="IPR010326">
    <property type="entry name" value="EXOC3/Sec6"/>
</dbReference>